<evidence type="ECO:0000256" key="1">
    <source>
        <dbReference type="SAM" id="SignalP"/>
    </source>
</evidence>
<dbReference type="Proteomes" id="UP000321436">
    <property type="component" value="Unassembled WGS sequence"/>
</dbReference>
<gene>
    <name evidence="2" type="ORF">CCY01nite_31040</name>
</gene>
<evidence type="ECO:0000313" key="3">
    <source>
        <dbReference type="Proteomes" id="UP000321436"/>
    </source>
</evidence>
<keyword evidence="1" id="KW-0732">Signal</keyword>
<accession>A0A512RMB2</accession>
<feature type="chain" id="PRO_5022044840" description="Outer membrane protein beta-barrel domain-containing protein" evidence="1">
    <location>
        <begin position="20"/>
        <end position="201"/>
    </location>
</feature>
<dbReference type="OrthoDB" id="671476at2"/>
<reference evidence="2 3" key="1">
    <citation type="submission" date="2019-07" db="EMBL/GenBank/DDBJ databases">
        <title>Whole genome shotgun sequence of Chitinophaga cymbidii NBRC 109752.</title>
        <authorList>
            <person name="Hosoyama A."/>
            <person name="Uohara A."/>
            <person name="Ohji S."/>
            <person name="Ichikawa N."/>
        </authorList>
    </citation>
    <scope>NUCLEOTIDE SEQUENCE [LARGE SCALE GENOMIC DNA]</scope>
    <source>
        <strain evidence="2 3">NBRC 109752</strain>
    </source>
</reference>
<name>A0A512RMB2_9BACT</name>
<feature type="signal peptide" evidence="1">
    <location>
        <begin position="1"/>
        <end position="19"/>
    </location>
</feature>
<sequence length="201" mass="22194">MKRILLLATACLFTAGAFSQTFRHGAGLGYSVDKVELTDARVGVYFIYAPRIDFLENDRTSLSVAVPLTVGGSFSYDYYYDGSYGTLYDDYTVNFYTNIPVMFNVNFGAGSSKANRSRFGGYIGGGFGYNYNASTDDAIYDEYGNAELINTGGSTFGPAANGGFRIRTGRQSKNIEIRMYYFRGLSSARLNLFQLGCLFNF</sequence>
<proteinExistence type="predicted"/>
<dbReference type="EMBL" id="BKAU01000003">
    <property type="protein sequence ID" value="GEP96844.1"/>
    <property type="molecule type" value="Genomic_DNA"/>
</dbReference>
<dbReference type="RefSeq" id="WP_146863727.1">
    <property type="nucleotide sequence ID" value="NZ_BKAU01000003.1"/>
</dbReference>
<protein>
    <recommendedName>
        <fullName evidence="4">Outer membrane protein beta-barrel domain-containing protein</fullName>
    </recommendedName>
</protein>
<comment type="caution">
    <text evidence="2">The sequence shown here is derived from an EMBL/GenBank/DDBJ whole genome shotgun (WGS) entry which is preliminary data.</text>
</comment>
<keyword evidence="3" id="KW-1185">Reference proteome</keyword>
<dbReference type="AlphaFoldDB" id="A0A512RMB2"/>
<organism evidence="2 3">
    <name type="scientific">Chitinophaga cymbidii</name>
    <dbReference type="NCBI Taxonomy" id="1096750"/>
    <lineage>
        <taxon>Bacteria</taxon>
        <taxon>Pseudomonadati</taxon>
        <taxon>Bacteroidota</taxon>
        <taxon>Chitinophagia</taxon>
        <taxon>Chitinophagales</taxon>
        <taxon>Chitinophagaceae</taxon>
        <taxon>Chitinophaga</taxon>
    </lineage>
</organism>
<evidence type="ECO:0000313" key="2">
    <source>
        <dbReference type="EMBL" id="GEP96844.1"/>
    </source>
</evidence>
<evidence type="ECO:0008006" key="4">
    <source>
        <dbReference type="Google" id="ProtNLM"/>
    </source>
</evidence>